<accession>A0A221W630</accession>
<proteinExistence type="predicted"/>
<dbReference type="InterPro" id="IPR025164">
    <property type="entry name" value="Toastrack_DUF4097"/>
</dbReference>
<dbReference type="EMBL" id="CP022521">
    <property type="protein sequence ID" value="ASO21069.1"/>
    <property type="molecule type" value="Genomic_DNA"/>
</dbReference>
<name>A0A221W630_9PSEU</name>
<dbReference type="KEGG" id="ahg:AHOG_17220"/>
<organism evidence="2 3">
    <name type="scientific">Actinoalloteichus hoggarensis</name>
    <dbReference type="NCBI Taxonomy" id="1470176"/>
    <lineage>
        <taxon>Bacteria</taxon>
        <taxon>Bacillati</taxon>
        <taxon>Actinomycetota</taxon>
        <taxon>Actinomycetes</taxon>
        <taxon>Pseudonocardiales</taxon>
        <taxon>Pseudonocardiaceae</taxon>
        <taxon>Actinoalloteichus</taxon>
    </lineage>
</organism>
<dbReference type="AlphaFoldDB" id="A0A221W630"/>
<evidence type="ECO:0000313" key="2">
    <source>
        <dbReference type="EMBL" id="ASO21069.1"/>
    </source>
</evidence>
<evidence type="ECO:0000259" key="1">
    <source>
        <dbReference type="Pfam" id="PF13349"/>
    </source>
</evidence>
<protein>
    <recommendedName>
        <fullName evidence="1">DUF4097 domain-containing protein</fullName>
    </recommendedName>
</protein>
<reference evidence="2 3" key="1">
    <citation type="submission" date="2017-07" db="EMBL/GenBank/DDBJ databases">
        <title>Complete genome sequence of Actinoalloteichus hoggarensis DSM 45943, type strain of Actinoalloteichus hoggarensis.</title>
        <authorList>
            <person name="Ruckert C."/>
            <person name="Nouioui I."/>
            <person name="Willmese J."/>
            <person name="van Wezel G."/>
            <person name="Klenk H.-P."/>
            <person name="Kalinowski J."/>
            <person name="Zotchev S.B."/>
        </authorList>
    </citation>
    <scope>NUCLEOTIDE SEQUENCE [LARGE SCALE GENOMIC DNA]</scope>
    <source>
        <strain evidence="2 3">DSM 45943</strain>
    </source>
</reference>
<dbReference type="OrthoDB" id="9810998at2"/>
<feature type="domain" description="DUF4097" evidence="1">
    <location>
        <begin position="69"/>
        <end position="218"/>
    </location>
</feature>
<keyword evidence="3" id="KW-1185">Reference proteome</keyword>
<gene>
    <name evidence="2" type="ORF">AHOG_17220</name>
</gene>
<sequence>MTVRASDRPGITVTLSPMSPGDEVAAGLIYRADARWDGGVVRISVPRPTGGGVVTGMTVINGRIVGAQMANGHVFGGAVSVLVEVPTGTAISVTTESADVRTLGTVSEAWVWTVSGDVAVDTVSSLVAQTVSGDVRSSVGPTLVDRARVKTTSGDVDLRASGPASVSTVSGDVRLHGTGPSADLTARTVSGDITISADPSARIAPIARTVSGRVRTPAVQGRGW</sequence>
<evidence type="ECO:0000313" key="3">
    <source>
        <dbReference type="Proteomes" id="UP000204221"/>
    </source>
</evidence>
<dbReference type="Pfam" id="PF13349">
    <property type="entry name" value="DUF4097"/>
    <property type="match status" value="1"/>
</dbReference>
<dbReference type="Proteomes" id="UP000204221">
    <property type="component" value="Chromosome"/>
</dbReference>